<dbReference type="Proteomes" id="UP001055879">
    <property type="component" value="Linkage Group LG05"/>
</dbReference>
<dbReference type="EMBL" id="CM042051">
    <property type="protein sequence ID" value="KAI3728916.1"/>
    <property type="molecule type" value="Genomic_DNA"/>
</dbReference>
<proteinExistence type="predicted"/>
<reference evidence="2" key="1">
    <citation type="journal article" date="2022" name="Mol. Ecol. Resour.">
        <title>The genomes of chicory, endive, great burdock and yacon provide insights into Asteraceae palaeo-polyploidization history and plant inulin production.</title>
        <authorList>
            <person name="Fan W."/>
            <person name="Wang S."/>
            <person name="Wang H."/>
            <person name="Wang A."/>
            <person name="Jiang F."/>
            <person name="Liu H."/>
            <person name="Zhao H."/>
            <person name="Xu D."/>
            <person name="Zhang Y."/>
        </authorList>
    </citation>
    <scope>NUCLEOTIDE SEQUENCE [LARGE SCALE GENOMIC DNA]</scope>
    <source>
        <strain evidence="2">cv. Niubang</strain>
    </source>
</reference>
<organism evidence="1 2">
    <name type="scientific">Arctium lappa</name>
    <name type="common">Greater burdock</name>
    <name type="synonym">Lappa major</name>
    <dbReference type="NCBI Taxonomy" id="4217"/>
    <lineage>
        <taxon>Eukaryota</taxon>
        <taxon>Viridiplantae</taxon>
        <taxon>Streptophyta</taxon>
        <taxon>Embryophyta</taxon>
        <taxon>Tracheophyta</taxon>
        <taxon>Spermatophyta</taxon>
        <taxon>Magnoliopsida</taxon>
        <taxon>eudicotyledons</taxon>
        <taxon>Gunneridae</taxon>
        <taxon>Pentapetalae</taxon>
        <taxon>asterids</taxon>
        <taxon>campanulids</taxon>
        <taxon>Asterales</taxon>
        <taxon>Asteraceae</taxon>
        <taxon>Carduoideae</taxon>
        <taxon>Cardueae</taxon>
        <taxon>Arctiinae</taxon>
        <taxon>Arctium</taxon>
    </lineage>
</organism>
<sequence length="104" mass="11880">MSSPLLRWRLRLGLTKVTEEKAAEEKEVKDVEGEEKACHETVVKDDSIPPPMTAEPSEAVVKCKEEEKTTPPATAELSELRLSAKKKRRSPCLHRNRRPSFRNR</sequence>
<gene>
    <name evidence="1" type="ORF">L6452_17561</name>
</gene>
<accession>A0ACB9C3Q3</accession>
<evidence type="ECO:0000313" key="1">
    <source>
        <dbReference type="EMBL" id="KAI3728916.1"/>
    </source>
</evidence>
<evidence type="ECO:0000313" key="2">
    <source>
        <dbReference type="Proteomes" id="UP001055879"/>
    </source>
</evidence>
<protein>
    <submittedName>
        <fullName evidence="1">Uncharacterized protein</fullName>
    </submittedName>
</protein>
<keyword evidence="2" id="KW-1185">Reference proteome</keyword>
<reference evidence="1 2" key="2">
    <citation type="journal article" date="2022" name="Mol. Ecol. Resour.">
        <title>The genomes of chicory, endive, great burdock and yacon provide insights into Asteraceae paleo-polyploidization history and plant inulin production.</title>
        <authorList>
            <person name="Fan W."/>
            <person name="Wang S."/>
            <person name="Wang H."/>
            <person name="Wang A."/>
            <person name="Jiang F."/>
            <person name="Liu H."/>
            <person name="Zhao H."/>
            <person name="Xu D."/>
            <person name="Zhang Y."/>
        </authorList>
    </citation>
    <scope>NUCLEOTIDE SEQUENCE [LARGE SCALE GENOMIC DNA]</scope>
    <source>
        <strain evidence="2">cv. Niubang</strain>
    </source>
</reference>
<comment type="caution">
    <text evidence="1">The sequence shown here is derived from an EMBL/GenBank/DDBJ whole genome shotgun (WGS) entry which is preliminary data.</text>
</comment>
<name>A0ACB9C3Q3_ARCLA</name>